<evidence type="ECO:0000313" key="1">
    <source>
        <dbReference type="EMBL" id="KYF58890.1"/>
    </source>
</evidence>
<dbReference type="AlphaFoldDB" id="A0A150PT97"/>
<name>A0A150PT97_SORCE</name>
<dbReference type="Proteomes" id="UP000075420">
    <property type="component" value="Unassembled WGS sequence"/>
</dbReference>
<protein>
    <submittedName>
        <fullName evidence="1">Uncharacterized protein</fullName>
    </submittedName>
</protein>
<sequence>MEEVSLEACAALDASLALRPHDKDLLLRERRLDAPAWARLRAAWAAEIKRELRRGRNALLRAYDEAYVAQIERERGPISADELARITVGQERGDLAGALRDVGLPDESAIRVQRTWIARIARDAALGDEVRKAVTRARAG</sequence>
<comment type="caution">
    <text evidence="1">The sequence shown here is derived from an EMBL/GenBank/DDBJ whole genome shotgun (WGS) entry which is preliminary data.</text>
</comment>
<gene>
    <name evidence="1" type="ORF">BE08_36170</name>
</gene>
<dbReference type="EMBL" id="JELY01000575">
    <property type="protein sequence ID" value="KYF58890.1"/>
    <property type="molecule type" value="Genomic_DNA"/>
</dbReference>
<proteinExistence type="predicted"/>
<reference evidence="1 2" key="1">
    <citation type="submission" date="2014-02" db="EMBL/GenBank/DDBJ databases">
        <title>The small core and large imbalanced accessory genome model reveals a collaborative survival strategy of Sorangium cellulosum strains in nature.</title>
        <authorList>
            <person name="Han K."/>
            <person name="Peng R."/>
            <person name="Blom J."/>
            <person name="Li Y.-Z."/>
        </authorList>
    </citation>
    <scope>NUCLEOTIDE SEQUENCE [LARGE SCALE GENOMIC DNA]</scope>
    <source>
        <strain evidence="1 2">So0157-25</strain>
    </source>
</reference>
<organism evidence="1 2">
    <name type="scientific">Sorangium cellulosum</name>
    <name type="common">Polyangium cellulosum</name>
    <dbReference type="NCBI Taxonomy" id="56"/>
    <lineage>
        <taxon>Bacteria</taxon>
        <taxon>Pseudomonadati</taxon>
        <taxon>Myxococcota</taxon>
        <taxon>Polyangia</taxon>
        <taxon>Polyangiales</taxon>
        <taxon>Polyangiaceae</taxon>
        <taxon>Sorangium</taxon>
    </lineage>
</organism>
<evidence type="ECO:0000313" key="2">
    <source>
        <dbReference type="Proteomes" id="UP000075420"/>
    </source>
</evidence>
<accession>A0A150PT97</accession>